<evidence type="ECO:0000313" key="2">
    <source>
        <dbReference type="Proteomes" id="UP000054324"/>
    </source>
</evidence>
<organism evidence="1 2">
    <name type="scientific">Opisthorchis viverrini</name>
    <name type="common">Southeast Asian liver fluke</name>
    <dbReference type="NCBI Taxonomy" id="6198"/>
    <lineage>
        <taxon>Eukaryota</taxon>
        <taxon>Metazoa</taxon>
        <taxon>Spiralia</taxon>
        <taxon>Lophotrochozoa</taxon>
        <taxon>Platyhelminthes</taxon>
        <taxon>Trematoda</taxon>
        <taxon>Digenea</taxon>
        <taxon>Opisthorchiida</taxon>
        <taxon>Opisthorchiata</taxon>
        <taxon>Opisthorchiidae</taxon>
        <taxon>Opisthorchis</taxon>
    </lineage>
</organism>
<evidence type="ECO:0000313" key="1">
    <source>
        <dbReference type="EMBL" id="KER18208.1"/>
    </source>
</evidence>
<proteinExistence type="predicted"/>
<gene>
    <name evidence="1" type="ORF">T265_16221</name>
</gene>
<accession>A0A074YU19</accession>
<protein>
    <submittedName>
        <fullName evidence="1">Uncharacterized protein</fullName>
    </submittedName>
</protein>
<dbReference type="RefSeq" id="XP_009178045.1">
    <property type="nucleotide sequence ID" value="XM_009179781.1"/>
</dbReference>
<dbReference type="AlphaFoldDB" id="A0A074YU19"/>
<dbReference type="Proteomes" id="UP000054324">
    <property type="component" value="Unassembled WGS sequence"/>
</dbReference>
<dbReference type="OrthoDB" id="10547881at2759"/>
<dbReference type="STRING" id="6198.A0A074YU19"/>
<keyword evidence="2" id="KW-1185">Reference proteome</keyword>
<dbReference type="GeneID" id="20330386"/>
<feature type="non-terminal residue" evidence="1">
    <location>
        <position position="90"/>
    </location>
</feature>
<sequence>EFDKGHQTLPNLKKLHASATSTALAELEKLHDNCEQHPEALKQHRMQLLNHVENAFEARRRKVEQTLWENKQKKTTEWEKLEEIGALIRQ</sequence>
<dbReference type="KEGG" id="ovi:T265_16221"/>
<name>A0A074YU19_OPIVI</name>
<reference evidence="1 2" key="1">
    <citation type="submission" date="2013-11" db="EMBL/GenBank/DDBJ databases">
        <title>Opisthorchis viverrini - life in the bile duct.</title>
        <authorList>
            <person name="Young N.D."/>
            <person name="Nagarajan N."/>
            <person name="Lin S.J."/>
            <person name="Korhonen P.K."/>
            <person name="Jex A.R."/>
            <person name="Hall R.S."/>
            <person name="Safavi-Hemami H."/>
            <person name="Kaewkong W."/>
            <person name="Bertrand D."/>
            <person name="Gao S."/>
            <person name="Seet Q."/>
            <person name="Wongkham S."/>
            <person name="Teh B.T."/>
            <person name="Wongkham C."/>
            <person name="Intapan P.M."/>
            <person name="Maleewong W."/>
            <person name="Yang X."/>
            <person name="Hu M."/>
            <person name="Wang Z."/>
            <person name="Hofmann A."/>
            <person name="Sternberg P.W."/>
            <person name="Tan P."/>
            <person name="Wang J."/>
            <person name="Gasser R.B."/>
        </authorList>
    </citation>
    <scope>NUCLEOTIDE SEQUENCE [LARGE SCALE GENOMIC DNA]</scope>
</reference>
<feature type="non-terminal residue" evidence="1">
    <location>
        <position position="1"/>
    </location>
</feature>
<dbReference type="EMBL" id="KL606248">
    <property type="protein sequence ID" value="KER18208.1"/>
    <property type="molecule type" value="Genomic_DNA"/>
</dbReference>
<dbReference type="CTD" id="20330386"/>